<dbReference type="RefSeq" id="WP_121935293.1">
    <property type="nucleotide sequence ID" value="NZ_RDOJ01000017.1"/>
</dbReference>
<evidence type="ECO:0008006" key="3">
    <source>
        <dbReference type="Google" id="ProtNLM"/>
    </source>
</evidence>
<dbReference type="OrthoDB" id="9800168at2"/>
<name>A0A3L9M2Z3_9FLAO</name>
<dbReference type="Proteomes" id="UP000275348">
    <property type="component" value="Unassembled WGS sequence"/>
</dbReference>
<protein>
    <recommendedName>
        <fullName evidence="3">Cysteine-rich CWC family protein</fullName>
    </recommendedName>
</protein>
<sequence>MKKKCQRCSENFDCSDNKIENCSCKNIELTKESKNYLSKTNYDCLCTNCLEEINNYSNLEKQYPFPNHPSKYIEGIHYYIEGNYWVFTNYYHYLKGSCCKNNCRHCAYGFGK</sequence>
<evidence type="ECO:0000313" key="1">
    <source>
        <dbReference type="EMBL" id="RLZ07527.1"/>
    </source>
</evidence>
<dbReference type="InterPro" id="IPR040807">
    <property type="entry name" value="DUF5522"/>
</dbReference>
<evidence type="ECO:0000313" key="2">
    <source>
        <dbReference type="Proteomes" id="UP000275348"/>
    </source>
</evidence>
<keyword evidence="2" id="KW-1185">Reference proteome</keyword>
<dbReference type="InterPro" id="IPR032720">
    <property type="entry name" value="Cys_rich_CWC"/>
</dbReference>
<reference evidence="1 2" key="1">
    <citation type="submission" date="2018-10" db="EMBL/GenBank/DDBJ databases">
        <authorList>
            <person name="Chen X."/>
        </authorList>
    </citation>
    <scope>NUCLEOTIDE SEQUENCE [LARGE SCALE GENOMIC DNA]</scope>
    <source>
        <strain evidence="1 2">YIM 102668</strain>
    </source>
</reference>
<dbReference type="EMBL" id="RDOJ01000017">
    <property type="protein sequence ID" value="RLZ07527.1"/>
    <property type="molecule type" value="Genomic_DNA"/>
</dbReference>
<accession>A0A3L9M2Z3</accession>
<organism evidence="1 2">
    <name type="scientific">Faecalibacter macacae</name>
    <dbReference type="NCBI Taxonomy" id="1859289"/>
    <lineage>
        <taxon>Bacteria</taxon>
        <taxon>Pseudomonadati</taxon>
        <taxon>Bacteroidota</taxon>
        <taxon>Flavobacteriia</taxon>
        <taxon>Flavobacteriales</taxon>
        <taxon>Weeksellaceae</taxon>
        <taxon>Faecalibacter</taxon>
    </lineage>
</organism>
<dbReference type="Pfam" id="PF14375">
    <property type="entry name" value="Cys_rich_CWC"/>
    <property type="match status" value="1"/>
</dbReference>
<gene>
    <name evidence="1" type="ORF">EAH69_11185</name>
</gene>
<comment type="caution">
    <text evidence="1">The sequence shown here is derived from an EMBL/GenBank/DDBJ whole genome shotgun (WGS) entry which is preliminary data.</text>
</comment>
<dbReference type="AlphaFoldDB" id="A0A3L9M2Z3"/>
<dbReference type="Pfam" id="PF17653">
    <property type="entry name" value="DUF5522"/>
    <property type="match status" value="1"/>
</dbReference>
<proteinExistence type="predicted"/>